<evidence type="ECO:0000256" key="5">
    <source>
        <dbReference type="ARBA" id="ARBA00023002"/>
    </source>
</evidence>
<dbReference type="GO" id="GO:0005829">
    <property type="term" value="C:cytosol"/>
    <property type="evidence" value="ECO:0007669"/>
    <property type="project" value="TreeGrafter"/>
</dbReference>
<evidence type="ECO:0000256" key="3">
    <source>
        <dbReference type="ARBA" id="ARBA00010756"/>
    </source>
</evidence>
<dbReference type="EC" id="1.4.4.2" evidence="8"/>
<dbReference type="SUPFAM" id="SSF53383">
    <property type="entry name" value="PLP-dependent transferases"/>
    <property type="match status" value="2"/>
</dbReference>
<feature type="domain" description="Glycine cleavage system P-protein N-terminal" evidence="10">
    <location>
        <begin position="33"/>
        <end position="459"/>
    </location>
</feature>
<dbReference type="InterPro" id="IPR003437">
    <property type="entry name" value="GcvP"/>
</dbReference>
<evidence type="ECO:0000256" key="2">
    <source>
        <dbReference type="ARBA" id="ARBA00003788"/>
    </source>
</evidence>
<dbReference type="FunFam" id="3.90.1150.10:FF:000025">
    <property type="entry name" value="Glycine cleavage system P protein"/>
    <property type="match status" value="1"/>
</dbReference>
<dbReference type="GO" id="GO:0004375">
    <property type="term" value="F:glycine dehydrogenase (decarboxylating) activity"/>
    <property type="evidence" value="ECO:0007669"/>
    <property type="project" value="UniProtKB-EC"/>
</dbReference>
<dbReference type="InterPro" id="IPR015421">
    <property type="entry name" value="PyrdxlP-dep_Trfase_major"/>
</dbReference>
<keyword evidence="4 8" id="KW-0663">Pyridoxal phosphate</keyword>
<evidence type="ECO:0000259" key="10">
    <source>
        <dbReference type="Pfam" id="PF02347"/>
    </source>
</evidence>
<dbReference type="Pfam" id="PF02347">
    <property type="entry name" value="GDC-P"/>
    <property type="match status" value="1"/>
</dbReference>
<feature type="modified residue" description="N6-(pyridoxal phosphate)lysine" evidence="8 9">
    <location>
        <position position="725"/>
    </location>
</feature>
<dbReference type="GO" id="GO:0005960">
    <property type="term" value="C:glycine cleavage complex"/>
    <property type="evidence" value="ECO:0007669"/>
    <property type="project" value="TreeGrafter"/>
</dbReference>
<protein>
    <recommendedName>
        <fullName evidence="8">Glycine dehydrogenase (decarboxylating)</fullName>
        <ecNumber evidence="8">1.4.4.2</ecNumber>
    </recommendedName>
    <alternativeName>
        <fullName evidence="8">Glycine cleavage system P-protein</fullName>
    </alternativeName>
    <alternativeName>
        <fullName evidence="8">Glycine decarboxylase</fullName>
    </alternativeName>
    <alternativeName>
        <fullName evidence="8">Glycine dehydrogenase (aminomethyl-transferring)</fullName>
    </alternativeName>
</protein>
<dbReference type="Proteomes" id="UP000018198">
    <property type="component" value="Unassembled WGS sequence"/>
</dbReference>
<dbReference type="Gene3D" id="3.90.1150.10">
    <property type="entry name" value="Aspartate Aminotransferase, domain 1"/>
    <property type="match status" value="2"/>
</dbReference>
<dbReference type="Pfam" id="PF21478">
    <property type="entry name" value="GcvP2_C"/>
    <property type="match status" value="1"/>
</dbReference>
<dbReference type="NCBIfam" id="TIGR00461">
    <property type="entry name" value="gcvP"/>
    <property type="match status" value="1"/>
</dbReference>
<dbReference type="EMBL" id="CAQM01000402">
    <property type="protein sequence ID" value="CCQ61793.1"/>
    <property type="molecule type" value="Genomic_DNA"/>
</dbReference>
<dbReference type="GO" id="GO:0016594">
    <property type="term" value="F:glycine binding"/>
    <property type="evidence" value="ECO:0007669"/>
    <property type="project" value="TreeGrafter"/>
</dbReference>
<dbReference type="InterPro" id="IPR049316">
    <property type="entry name" value="GDC-P_C"/>
</dbReference>
<dbReference type="GO" id="GO:0019464">
    <property type="term" value="P:glycine decarboxylation via glycine cleavage system"/>
    <property type="evidence" value="ECO:0007669"/>
    <property type="project" value="UniProtKB-UniRule"/>
</dbReference>
<keyword evidence="5 8" id="KW-0560">Oxidoreductase</keyword>
<sequence length="985" mass="108263">MPNLDITANQPKTNDNRTYDIENTLAPTDSFINRHIGPNSQEIDKMLKVLGFSSLDKLIDATVPQGIRLSKTLILPEAQSEYGALAQLKSIASKNQIFRSYIGMGYHDCITPPVIQRNILENPGWYTAYTPYQAEIAQGRLKALLNYQTMIVELTGLEIANASLLDEGTAAAEAMSMSYGLCKNKNANAFFVDCHCHPQTIEVIKTRAYPLGIELIIADHRFFEFEQEIFGALLQYPATDGTIYDYRTFIESAHDKGALVTVAADPLSLALLTPPGEFGADIAVGSTQRFGVPLGYGGPHAAYFATREAYKRKIPGRIVGVSKDAQGNPALRLALQTREQHIRRDKATSNICTAQVLLAVIAGMYGVYHGPEGVKNIAQRIHQLTVILAKGLQKLSYTVNDEPFFDTVRVGVGDASVKAVIAAAAERKINLRLYTEGVLCISLDETTTVHDVVELWQIFAAKDELPFTVEEIAEEVNFDLPIFFQRTSEYLTDPVFNQYHSESKLLRYLHQLESKDLALNTSMIPLGSCTMKLNSAAEMMPVTWPEFGKLHPFAPLSQTEGYQILFQQLEVWLGEITGFDGISLQPNAGSQGEYAGLQVIRQYHENRGEANRNICLIPESAHGTNPASAVMCGMKVVPVKCDKEGNIDIADLQKQAEKHSENLGALMVTYPSTHGVFEEEIINICNIVHNHGGQVYMDGANMNAQVGVCRPADFGADVCHLNLHKTFCIPHGGGGPGMGPIGVKEHLIPFLPTTNLDKFTDPNSNGKVDISIGAISAAPWGSASILVISWMYIAMMGEKGLTEATKVAILNANYMASRLADYYPILFKGASGCVAHECIIDLRPLKNQAEVGVDDIAKRLMDFGFHAPTVSWPVGGTMMVEPTESEDLAELDRFCDAMITIHQEAQAIADGTIDPANNPLKNAPHTAEMVICQEWDRPYSREKAAYPASWSKEHKFWPTVGRIDNAYGDRNLVCSCEGMDAYKED</sequence>
<comment type="caution">
    <text evidence="12">The sequence shown here is derived from an EMBL/GenBank/DDBJ whole genome shotgun (WGS) entry which is preliminary data.</text>
</comment>
<dbReference type="GO" id="GO:0030170">
    <property type="term" value="F:pyridoxal phosphate binding"/>
    <property type="evidence" value="ECO:0007669"/>
    <property type="project" value="TreeGrafter"/>
</dbReference>
<dbReference type="InterPro" id="IPR049315">
    <property type="entry name" value="GDC-P_N"/>
</dbReference>
<evidence type="ECO:0000256" key="9">
    <source>
        <dbReference type="PIRSR" id="PIRSR603437-50"/>
    </source>
</evidence>
<dbReference type="InterPro" id="IPR020581">
    <property type="entry name" value="GDC_P"/>
</dbReference>
<evidence type="ECO:0000256" key="6">
    <source>
        <dbReference type="ARBA" id="ARBA00046415"/>
    </source>
</evidence>
<dbReference type="CDD" id="cd00613">
    <property type="entry name" value="GDC-P"/>
    <property type="match status" value="2"/>
</dbReference>
<reference evidence="12 13" key="2">
    <citation type="submission" date="2013-09" db="EMBL/GenBank/DDBJ databases">
        <title>Whole genome comparison of six Crocosphaera watsonii strains with differing phenotypes.</title>
        <authorList>
            <person name="Bench S.R."/>
            <person name="Heller P."/>
            <person name="Frank I."/>
            <person name="Arciniega M."/>
            <person name="Shilova I.N."/>
            <person name="Zehr J.P."/>
        </authorList>
    </citation>
    <scope>NUCLEOTIDE SEQUENCE [LARGE SCALE GENOMIC DNA]</scope>
    <source>
        <strain evidence="12 13">WH 0401</strain>
    </source>
</reference>
<reference evidence="12 13" key="1">
    <citation type="submission" date="2013-01" db="EMBL/GenBank/DDBJ databases">
        <authorList>
            <person name="Bench S."/>
        </authorList>
    </citation>
    <scope>NUCLEOTIDE SEQUENCE [LARGE SCALE GENOMIC DNA]</scope>
    <source>
        <strain evidence="12 13">WH 0401</strain>
    </source>
</reference>
<organism evidence="12 13">
    <name type="scientific">Crocosphaera watsonii WH 0401</name>
    <dbReference type="NCBI Taxonomy" id="555881"/>
    <lineage>
        <taxon>Bacteria</taxon>
        <taxon>Bacillati</taxon>
        <taxon>Cyanobacteriota</taxon>
        <taxon>Cyanophyceae</taxon>
        <taxon>Oscillatoriophycideae</taxon>
        <taxon>Chroococcales</taxon>
        <taxon>Aphanothecaceae</taxon>
        <taxon>Crocosphaera</taxon>
    </lineage>
</organism>
<comment type="cofactor">
    <cofactor evidence="1 8 9">
        <name>pyridoxal 5'-phosphate</name>
        <dbReference type="ChEBI" id="CHEBI:597326"/>
    </cofactor>
</comment>
<evidence type="ECO:0000259" key="11">
    <source>
        <dbReference type="Pfam" id="PF21478"/>
    </source>
</evidence>
<name>T2J7E4_CROWT</name>
<evidence type="ECO:0000313" key="12">
    <source>
        <dbReference type="EMBL" id="CCQ61793.1"/>
    </source>
</evidence>
<dbReference type="HAMAP" id="MF_00711">
    <property type="entry name" value="GcvP"/>
    <property type="match status" value="1"/>
</dbReference>
<dbReference type="AlphaFoldDB" id="T2J7E4"/>
<dbReference type="InterPro" id="IPR015422">
    <property type="entry name" value="PyrdxlP-dep_Trfase_small"/>
</dbReference>
<dbReference type="FunFam" id="3.40.640.10:FF:000007">
    <property type="entry name" value="glycine dehydrogenase (Decarboxylating), mitochondrial"/>
    <property type="match status" value="1"/>
</dbReference>
<dbReference type="FunFam" id="3.40.640.10:FF:000005">
    <property type="entry name" value="Glycine dehydrogenase (decarboxylating), mitochondrial"/>
    <property type="match status" value="1"/>
</dbReference>
<evidence type="ECO:0000256" key="7">
    <source>
        <dbReference type="ARBA" id="ARBA00049026"/>
    </source>
</evidence>
<comment type="subunit">
    <text evidence="6">Homodimer. The glycine cleavage system is composed of four proteins: P, T, L and H.</text>
</comment>
<proteinExistence type="inferred from homology"/>
<accession>T2J7E4</accession>
<comment type="similarity">
    <text evidence="3 8">Belongs to the GcvP family.</text>
</comment>
<feature type="domain" description="Glycine dehydrogenase C-terminal" evidence="11">
    <location>
        <begin position="804"/>
        <end position="925"/>
    </location>
</feature>
<gene>
    <name evidence="8" type="primary">gcvP</name>
    <name evidence="12" type="ORF">CWATWH0401_3404</name>
</gene>
<dbReference type="NCBIfam" id="NF003346">
    <property type="entry name" value="PRK04366.1"/>
    <property type="match status" value="1"/>
</dbReference>
<evidence type="ECO:0000256" key="1">
    <source>
        <dbReference type="ARBA" id="ARBA00001933"/>
    </source>
</evidence>
<evidence type="ECO:0000256" key="4">
    <source>
        <dbReference type="ARBA" id="ARBA00022898"/>
    </source>
</evidence>
<dbReference type="RefSeq" id="WP_021835532.1">
    <property type="nucleotide sequence ID" value="NZ_CAQM01000402.1"/>
</dbReference>
<evidence type="ECO:0000313" key="13">
    <source>
        <dbReference type="Proteomes" id="UP000018198"/>
    </source>
</evidence>
<comment type="catalytic activity">
    <reaction evidence="7 8">
        <text>N(6)-[(R)-lipoyl]-L-lysyl-[glycine-cleavage complex H protein] + glycine + H(+) = N(6)-[(R)-S(8)-aminomethyldihydrolipoyl]-L-lysyl-[glycine-cleavage complex H protein] + CO2</text>
        <dbReference type="Rhea" id="RHEA:24304"/>
        <dbReference type="Rhea" id="RHEA-COMP:10494"/>
        <dbReference type="Rhea" id="RHEA-COMP:10495"/>
        <dbReference type="ChEBI" id="CHEBI:15378"/>
        <dbReference type="ChEBI" id="CHEBI:16526"/>
        <dbReference type="ChEBI" id="CHEBI:57305"/>
        <dbReference type="ChEBI" id="CHEBI:83099"/>
        <dbReference type="ChEBI" id="CHEBI:83143"/>
        <dbReference type="EC" id="1.4.4.2"/>
    </reaction>
</comment>
<dbReference type="PANTHER" id="PTHR11773">
    <property type="entry name" value="GLYCINE DEHYDROGENASE, DECARBOXYLATING"/>
    <property type="match status" value="1"/>
</dbReference>
<dbReference type="PANTHER" id="PTHR11773:SF1">
    <property type="entry name" value="GLYCINE DEHYDROGENASE (DECARBOXYLATING), MITOCHONDRIAL"/>
    <property type="match status" value="1"/>
</dbReference>
<comment type="function">
    <text evidence="2 8">The glycine cleavage system catalyzes the degradation of glycine. The P protein binds the alpha-amino group of glycine through its pyridoxal phosphate cofactor; CO(2) is released and the remaining methylamine moiety is then transferred to the lipoamide cofactor of the H protein.</text>
</comment>
<dbReference type="InterPro" id="IPR015424">
    <property type="entry name" value="PyrdxlP-dep_Trfase"/>
</dbReference>
<evidence type="ECO:0000256" key="8">
    <source>
        <dbReference type="HAMAP-Rule" id="MF_00711"/>
    </source>
</evidence>
<dbReference type="FunFam" id="3.90.1150.10:FF:000007">
    <property type="entry name" value="Glycine dehydrogenase (decarboxylating), mitochondrial"/>
    <property type="match status" value="1"/>
</dbReference>
<dbReference type="Gene3D" id="3.40.640.10">
    <property type="entry name" value="Type I PLP-dependent aspartate aminotransferase-like (Major domain)"/>
    <property type="match status" value="2"/>
</dbReference>